<evidence type="ECO:0000256" key="6">
    <source>
        <dbReference type="ARBA" id="ARBA00047475"/>
    </source>
</evidence>
<dbReference type="EC" id="2.4.1.17" evidence="2"/>
<dbReference type="AlphaFoldDB" id="A0AA36DD14"/>
<evidence type="ECO:0000256" key="3">
    <source>
        <dbReference type="ARBA" id="ARBA00022676"/>
    </source>
</evidence>
<comment type="catalytic activity">
    <reaction evidence="6">
        <text>glucuronate acceptor + UDP-alpha-D-glucuronate = acceptor beta-D-glucuronoside + UDP + H(+)</text>
        <dbReference type="Rhea" id="RHEA:21032"/>
        <dbReference type="ChEBI" id="CHEBI:15378"/>
        <dbReference type="ChEBI" id="CHEBI:58052"/>
        <dbReference type="ChEBI" id="CHEBI:58223"/>
        <dbReference type="ChEBI" id="CHEBI:132367"/>
        <dbReference type="ChEBI" id="CHEBI:132368"/>
        <dbReference type="EC" id="2.4.1.17"/>
    </reaction>
</comment>
<keyword evidence="4" id="KW-0808">Transferase</keyword>
<dbReference type="PANTHER" id="PTHR48043">
    <property type="entry name" value="EG:EG0003.4 PROTEIN-RELATED"/>
    <property type="match status" value="1"/>
</dbReference>
<dbReference type="PANTHER" id="PTHR48043:SF23">
    <property type="entry name" value="UDP-GLUCURONOSYLTRANSFERASE"/>
    <property type="match status" value="1"/>
</dbReference>
<feature type="transmembrane region" description="Helical" evidence="7">
    <location>
        <begin position="383"/>
        <end position="407"/>
    </location>
</feature>
<evidence type="ECO:0000256" key="5">
    <source>
        <dbReference type="ARBA" id="ARBA00022729"/>
    </source>
</evidence>
<evidence type="ECO:0000313" key="10">
    <source>
        <dbReference type="Proteomes" id="UP001177023"/>
    </source>
</evidence>
<dbReference type="Gene3D" id="3.40.50.2000">
    <property type="entry name" value="Glycogen Phosphorylase B"/>
    <property type="match status" value="1"/>
</dbReference>
<evidence type="ECO:0000256" key="2">
    <source>
        <dbReference type="ARBA" id="ARBA00012544"/>
    </source>
</evidence>
<keyword evidence="10" id="KW-1185">Reference proteome</keyword>
<keyword evidence="7" id="KW-1133">Transmembrane helix</keyword>
<evidence type="ECO:0000256" key="1">
    <source>
        <dbReference type="ARBA" id="ARBA00009995"/>
    </source>
</evidence>
<feature type="chain" id="PRO_5041335717" description="glucuronosyltransferase" evidence="8">
    <location>
        <begin position="20"/>
        <end position="419"/>
    </location>
</feature>
<dbReference type="Proteomes" id="UP001177023">
    <property type="component" value="Unassembled WGS sequence"/>
</dbReference>
<proteinExistence type="inferred from homology"/>
<accession>A0AA36DD14</accession>
<dbReference type="SUPFAM" id="SSF53756">
    <property type="entry name" value="UDP-Glycosyltransferase/glycogen phosphorylase"/>
    <property type="match status" value="1"/>
</dbReference>
<reference evidence="9" key="1">
    <citation type="submission" date="2023-06" db="EMBL/GenBank/DDBJ databases">
        <authorList>
            <person name="Delattre M."/>
        </authorList>
    </citation>
    <scope>NUCLEOTIDE SEQUENCE</scope>
    <source>
        <strain evidence="9">AF72</strain>
    </source>
</reference>
<comment type="caution">
    <text evidence="9">The sequence shown here is derived from an EMBL/GenBank/DDBJ whole genome shotgun (WGS) entry which is preliminary data.</text>
</comment>
<keyword evidence="5 8" id="KW-0732">Signal</keyword>
<dbReference type="Pfam" id="PF00201">
    <property type="entry name" value="UDPGT"/>
    <property type="match status" value="1"/>
</dbReference>
<evidence type="ECO:0000256" key="7">
    <source>
        <dbReference type="SAM" id="Phobius"/>
    </source>
</evidence>
<dbReference type="EMBL" id="CATQJA010002687">
    <property type="protein sequence ID" value="CAJ0584170.1"/>
    <property type="molecule type" value="Genomic_DNA"/>
</dbReference>
<keyword evidence="3" id="KW-0328">Glycosyltransferase</keyword>
<organism evidence="9 10">
    <name type="scientific">Mesorhabditis spiculigera</name>
    <dbReference type="NCBI Taxonomy" id="96644"/>
    <lineage>
        <taxon>Eukaryota</taxon>
        <taxon>Metazoa</taxon>
        <taxon>Ecdysozoa</taxon>
        <taxon>Nematoda</taxon>
        <taxon>Chromadorea</taxon>
        <taxon>Rhabditida</taxon>
        <taxon>Rhabditina</taxon>
        <taxon>Rhabditomorpha</taxon>
        <taxon>Rhabditoidea</taxon>
        <taxon>Rhabditidae</taxon>
        <taxon>Mesorhabditinae</taxon>
        <taxon>Mesorhabditis</taxon>
    </lineage>
</organism>
<dbReference type="InterPro" id="IPR050271">
    <property type="entry name" value="UDP-glycosyltransferase"/>
</dbReference>
<dbReference type="GO" id="GO:0015020">
    <property type="term" value="F:glucuronosyltransferase activity"/>
    <property type="evidence" value="ECO:0007669"/>
    <property type="project" value="UniProtKB-EC"/>
</dbReference>
<sequence>MRALLIGALFCALVPYSQPLNVLIYQPTFGHSHVNFVGKVADVLVAAGHHVVIVQTLLDPKLGPGTKKAEVIRLELTEKGKELAHVVDETQKVRWITPTFYFLSMRQMMVKFRALNKQTCMDVYGNQTFMDQLRGYNFDIGFTQPFDACALGLFHALGIDKYNILLSTPLSNSFASLAGAPVALSYVPGMSLGTDEKMNFLERTKNAVFYLFEQYAVRNMMTQLDDYFISQDPTYPGGLAQYAGACFLMPNSEPLFDFPRPTIHKIVNIGGISVPPASAKKLTKEWDEILNRREHTILISFGSLSKSIDMPEEFKVGLVEALKSIPETTFIWKYEDPSDETATIAERPFTPQELLLKYTEFAAKYGPFPQLDPHGRHLSFVTYHLLDVLGLFLLSIFVATFLIVYCLRKLLFSRKLKNE</sequence>
<protein>
    <recommendedName>
        <fullName evidence="2">glucuronosyltransferase</fullName>
        <ecNumber evidence="2">2.4.1.17</ecNumber>
    </recommendedName>
</protein>
<evidence type="ECO:0000256" key="8">
    <source>
        <dbReference type="SAM" id="SignalP"/>
    </source>
</evidence>
<evidence type="ECO:0000313" key="9">
    <source>
        <dbReference type="EMBL" id="CAJ0584170.1"/>
    </source>
</evidence>
<evidence type="ECO:0000256" key="4">
    <source>
        <dbReference type="ARBA" id="ARBA00022679"/>
    </source>
</evidence>
<keyword evidence="7" id="KW-0812">Transmembrane</keyword>
<keyword evidence="7" id="KW-0472">Membrane</keyword>
<feature type="non-terminal residue" evidence="9">
    <location>
        <position position="419"/>
    </location>
</feature>
<gene>
    <name evidence="9" type="ORF">MSPICULIGERA_LOCUS22232</name>
</gene>
<dbReference type="InterPro" id="IPR002213">
    <property type="entry name" value="UDP_glucos_trans"/>
</dbReference>
<name>A0AA36DD14_9BILA</name>
<feature type="signal peptide" evidence="8">
    <location>
        <begin position="1"/>
        <end position="19"/>
    </location>
</feature>
<comment type="similarity">
    <text evidence="1">Belongs to the UDP-glycosyltransferase family.</text>
</comment>